<dbReference type="AlphaFoldDB" id="A0A1B9IPZ6"/>
<dbReference type="SUPFAM" id="SSF52833">
    <property type="entry name" value="Thioredoxin-like"/>
    <property type="match status" value="1"/>
</dbReference>
<feature type="region of interest" description="Disordered" evidence="11">
    <location>
        <begin position="201"/>
        <end position="233"/>
    </location>
</feature>
<evidence type="ECO:0000256" key="2">
    <source>
        <dbReference type="ARBA" id="ARBA00013017"/>
    </source>
</evidence>
<evidence type="ECO:0000256" key="10">
    <source>
        <dbReference type="PIRSR" id="PIRSR000239-1"/>
    </source>
</evidence>
<comment type="function">
    <text evidence="9">Thiol-specific peroxidase that catalyzes the reduction of hydrogen peroxide and organic hydroperoxides to water and alcohols, respectively.</text>
</comment>
<dbReference type="FunFam" id="3.40.30.10:FF:000003">
    <property type="entry name" value="Peroxiredoxin 1"/>
    <property type="match status" value="1"/>
</dbReference>
<comment type="similarity">
    <text evidence="1">Belongs to the peroxiredoxin family. AhpC/Prx1 subfamily.</text>
</comment>
<proteinExistence type="inferred from homology"/>
<evidence type="ECO:0000256" key="3">
    <source>
        <dbReference type="ARBA" id="ARBA00022559"/>
    </source>
</evidence>
<dbReference type="STRING" id="1331196.A0A1B9IPZ6"/>
<dbReference type="InterPro" id="IPR013766">
    <property type="entry name" value="Thioredoxin_domain"/>
</dbReference>
<evidence type="ECO:0000256" key="11">
    <source>
        <dbReference type="SAM" id="MobiDB-lite"/>
    </source>
</evidence>
<dbReference type="InterPro" id="IPR050217">
    <property type="entry name" value="Peroxiredoxin"/>
</dbReference>
<dbReference type="InterPro" id="IPR024706">
    <property type="entry name" value="Peroxiredoxin_AhpC-typ"/>
</dbReference>
<accession>A0A1B9IPZ6</accession>
<dbReference type="GO" id="GO:0005829">
    <property type="term" value="C:cytosol"/>
    <property type="evidence" value="ECO:0007669"/>
    <property type="project" value="TreeGrafter"/>
</dbReference>
<reference evidence="13 14" key="1">
    <citation type="submission" date="2013-07" db="EMBL/GenBank/DDBJ databases">
        <title>The Genome Sequence of Kwoniella mangroviensis CBS10435.</title>
        <authorList>
            <consortium name="The Broad Institute Genome Sequencing Platform"/>
            <person name="Cuomo C."/>
            <person name="Litvintseva A."/>
            <person name="Chen Y."/>
            <person name="Heitman J."/>
            <person name="Sun S."/>
            <person name="Springer D."/>
            <person name="Dromer F."/>
            <person name="Young S.K."/>
            <person name="Zeng Q."/>
            <person name="Gargeya S."/>
            <person name="Fitzgerald M."/>
            <person name="Abouelleil A."/>
            <person name="Alvarado L."/>
            <person name="Berlin A.M."/>
            <person name="Chapman S.B."/>
            <person name="Dewar J."/>
            <person name="Goldberg J."/>
            <person name="Griggs A."/>
            <person name="Gujja S."/>
            <person name="Hansen M."/>
            <person name="Howarth C."/>
            <person name="Imamovic A."/>
            <person name="Larimer J."/>
            <person name="McCowan C."/>
            <person name="Murphy C."/>
            <person name="Pearson M."/>
            <person name="Priest M."/>
            <person name="Roberts A."/>
            <person name="Saif S."/>
            <person name="Shea T."/>
            <person name="Sykes S."/>
            <person name="Wortman J."/>
            <person name="Nusbaum C."/>
            <person name="Birren B."/>
        </authorList>
    </citation>
    <scope>NUCLEOTIDE SEQUENCE [LARGE SCALE GENOMIC DNA]</scope>
    <source>
        <strain evidence="13 14">CBS 10435</strain>
    </source>
</reference>
<evidence type="ECO:0000313" key="13">
    <source>
        <dbReference type="EMBL" id="OCF57643.1"/>
    </source>
</evidence>
<keyword evidence="14" id="KW-1185">Reference proteome</keyword>
<dbReference type="GO" id="GO:0008379">
    <property type="term" value="F:thioredoxin peroxidase activity"/>
    <property type="evidence" value="ECO:0007669"/>
    <property type="project" value="TreeGrafter"/>
</dbReference>
<reference evidence="14" key="2">
    <citation type="submission" date="2013-12" db="EMBL/GenBank/DDBJ databases">
        <title>Evolution of pathogenesis and genome organization in the Tremellales.</title>
        <authorList>
            <person name="Cuomo C."/>
            <person name="Litvintseva A."/>
            <person name="Heitman J."/>
            <person name="Chen Y."/>
            <person name="Sun S."/>
            <person name="Springer D."/>
            <person name="Dromer F."/>
            <person name="Young S."/>
            <person name="Zeng Q."/>
            <person name="Chapman S."/>
            <person name="Gujja S."/>
            <person name="Saif S."/>
            <person name="Birren B."/>
        </authorList>
    </citation>
    <scope>NUCLEOTIDE SEQUENCE [LARGE SCALE GENOMIC DNA]</scope>
    <source>
        <strain evidence="14">CBS 10435</strain>
    </source>
</reference>
<dbReference type="EMBL" id="KI669463">
    <property type="protein sequence ID" value="OCF57643.1"/>
    <property type="molecule type" value="Genomic_DNA"/>
</dbReference>
<dbReference type="InterPro" id="IPR019479">
    <property type="entry name" value="Peroxiredoxin_C"/>
</dbReference>
<dbReference type="PANTHER" id="PTHR10681">
    <property type="entry name" value="THIOREDOXIN PEROXIDASE"/>
    <property type="match status" value="1"/>
</dbReference>
<evidence type="ECO:0000256" key="8">
    <source>
        <dbReference type="ARBA" id="ARBA00049091"/>
    </source>
</evidence>
<dbReference type="PANTHER" id="PTHR10681:SF128">
    <property type="entry name" value="THIOREDOXIN-DEPENDENT PEROXIDE REDUCTASE, MITOCHONDRIAL"/>
    <property type="match status" value="1"/>
</dbReference>
<dbReference type="InterPro" id="IPR036249">
    <property type="entry name" value="Thioredoxin-like_sf"/>
</dbReference>
<evidence type="ECO:0000256" key="4">
    <source>
        <dbReference type="ARBA" id="ARBA00022862"/>
    </source>
</evidence>
<evidence type="ECO:0000256" key="5">
    <source>
        <dbReference type="ARBA" id="ARBA00023002"/>
    </source>
</evidence>
<dbReference type="PROSITE" id="PS51352">
    <property type="entry name" value="THIOREDOXIN_2"/>
    <property type="match status" value="1"/>
</dbReference>
<evidence type="ECO:0000256" key="1">
    <source>
        <dbReference type="ARBA" id="ARBA00009796"/>
    </source>
</evidence>
<keyword evidence="3 9" id="KW-0575">Peroxidase</keyword>
<evidence type="ECO:0000256" key="9">
    <source>
        <dbReference type="PIRNR" id="PIRNR000239"/>
    </source>
</evidence>
<dbReference type="PIRSF" id="PIRSF000239">
    <property type="entry name" value="AHPC"/>
    <property type="match status" value="1"/>
</dbReference>
<name>A0A1B9IPZ6_9TREE</name>
<sequence length="233" mass="25688">MSLPQIQKPAPDFAGTAVKDGSFEEIKLADYKGKWTVLLFYPMDFTFVCPTEILAFNKALPEFAAIGAEVIGVSTDSEFTHLAWSQTNRKEGGLGPDLKLTLLADRNHAASKAYGVLLPEEGIALRGTFFIDPKGTLRAMHVHDLPVGRSVEESIRLIKAFQFTDEHGEVCPAGWEEGKDTIDTSNKLKYFEKQAAQEQSSLKMEVDEVADNEQTVKRKGESPAKPSAKKAKQ</sequence>
<comment type="catalytic activity">
    <reaction evidence="8">
        <text>a hydroperoxide + [thioredoxin]-dithiol = an alcohol + [thioredoxin]-disulfide + H2O</text>
        <dbReference type="Rhea" id="RHEA:62620"/>
        <dbReference type="Rhea" id="RHEA-COMP:10698"/>
        <dbReference type="Rhea" id="RHEA-COMP:10700"/>
        <dbReference type="ChEBI" id="CHEBI:15377"/>
        <dbReference type="ChEBI" id="CHEBI:29950"/>
        <dbReference type="ChEBI" id="CHEBI:30879"/>
        <dbReference type="ChEBI" id="CHEBI:35924"/>
        <dbReference type="ChEBI" id="CHEBI:50058"/>
        <dbReference type="EC" id="1.11.1.24"/>
    </reaction>
</comment>
<evidence type="ECO:0000313" key="14">
    <source>
        <dbReference type="Proteomes" id="UP000092583"/>
    </source>
</evidence>
<feature type="active site" description="Cysteine sulfenic acid (-SOH) intermediate; for peroxidase activity" evidence="10">
    <location>
        <position position="49"/>
    </location>
</feature>
<dbReference type="InterPro" id="IPR000866">
    <property type="entry name" value="AhpC/TSA"/>
</dbReference>
<dbReference type="GO" id="GO:0033554">
    <property type="term" value="P:cellular response to stress"/>
    <property type="evidence" value="ECO:0007669"/>
    <property type="project" value="TreeGrafter"/>
</dbReference>
<feature type="domain" description="Thioredoxin" evidence="12">
    <location>
        <begin position="4"/>
        <end position="163"/>
    </location>
</feature>
<dbReference type="GO" id="GO:0006979">
    <property type="term" value="P:response to oxidative stress"/>
    <property type="evidence" value="ECO:0007669"/>
    <property type="project" value="TreeGrafter"/>
</dbReference>
<evidence type="ECO:0000259" key="12">
    <source>
        <dbReference type="PROSITE" id="PS51352"/>
    </source>
</evidence>
<dbReference type="Proteomes" id="UP000092583">
    <property type="component" value="Unassembled WGS sequence"/>
</dbReference>
<keyword evidence="4 9" id="KW-0049">Antioxidant</keyword>
<dbReference type="EC" id="1.11.1.24" evidence="2"/>
<keyword evidence="7 9" id="KW-0676">Redox-active center</keyword>
<dbReference type="Pfam" id="PF10417">
    <property type="entry name" value="1-cysPrx_C"/>
    <property type="match status" value="1"/>
</dbReference>
<organism evidence="13 14">
    <name type="scientific">Kwoniella mangroviensis CBS 10435</name>
    <dbReference type="NCBI Taxonomy" id="1331196"/>
    <lineage>
        <taxon>Eukaryota</taxon>
        <taxon>Fungi</taxon>
        <taxon>Dikarya</taxon>
        <taxon>Basidiomycota</taxon>
        <taxon>Agaricomycotina</taxon>
        <taxon>Tremellomycetes</taxon>
        <taxon>Tremellales</taxon>
        <taxon>Cryptococcaceae</taxon>
        <taxon>Kwoniella</taxon>
    </lineage>
</organism>
<evidence type="ECO:0000256" key="7">
    <source>
        <dbReference type="ARBA" id="ARBA00023284"/>
    </source>
</evidence>
<dbReference type="OrthoDB" id="185659at2759"/>
<dbReference type="GO" id="GO:0042744">
    <property type="term" value="P:hydrogen peroxide catabolic process"/>
    <property type="evidence" value="ECO:0007669"/>
    <property type="project" value="TreeGrafter"/>
</dbReference>
<dbReference type="Gene3D" id="3.40.30.10">
    <property type="entry name" value="Glutaredoxin"/>
    <property type="match status" value="1"/>
</dbReference>
<keyword evidence="6" id="KW-1015">Disulfide bond</keyword>
<dbReference type="CDD" id="cd03015">
    <property type="entry name" value="PRX_Typ2cys"/>
    <property type="match status" value="1"/>
</dbReference>
<protein>
    <recommendedName>
        <fullName evidence="2">thioredoxin-dependent peroxiredoxin</fullName>
        <ecNumber evidence="2">1.11.1.24</ecNumber>
    </recommendedName>
</protein>
<dbReference type="GO" id="GO:0045454">
    <property type="term" value="P:cell redox homeostasis"/>
    <property type="evidence" value="ECO:0007669"/>
    <property type="project" value="TreeGrafter"/>
</dbReference>
<keyword evidence="5 9" id="KW-0560">Oxidoreductase</keyword>
<gene>
    <name evidence="13" type="ORF">L486_05105</name>
</gene>
<evidence type="ECO:0000256" key="6">
    <source>
        <dbReference type="ARBA" id="ARBA00023157"/>
    </source>
</evidence>
<dbReference type="Pfam" id="PF00578">
    <property type="entry name" value="AhpC-TSA"/>
    <property type="match status" value="1"/>
</dbReference>